<comment type="subcellular location">
    <subcellularLocation>
        <location evidence="2">Cell membrane</location>
        <topology evidence="2">Lipid-anchor</topology>
        <topology evidence="2">GPI-anchor</topology>
    </subcellularLocation>
</comment>
<sequence length="518" mass="55253">MMTTIAAQLLVIYILKPITADDGSAVQAVNDECAEIAYISELASHYDKKQKDAATTVVTLTQEARVMELAAMRGQGSLAGAKYSLLAALAAAELSKAIADNSRQARGALAEARGELMRRRGHLEALRHINSATTADYKQAQRAALATTNQGSATISVDVDLQLTAAAKRATVCYTEGQQPAQIAQIAQQIKTDSNYRGVEDDAFKPPLAKLKLAAKGCTHSTADTCTSKRGCTHSSGYSGSDFLALGAATAGAKNTLKATAQPFETNSECTPTKKTGQTEDVINRARTANKICTARKEPETTYGSIKLKTVSAVLADAGAKKLAIAALGETPKQGDDEQGKNAVKKLLGNDESTTLDKFFTELENKDLQLSQDRSASKTSIKAAAEGDEYGLALAYFSGQALKRTEEAAKSVTKATQVKEEDCTSKGKDDCESEKCVVKDGVKVGNDGTTDSTCTGKKRGECEKDTGCKWEDNACKDSSFIVNRKLALMAAVFVSLLFSGFLPIFMKLVKICYFERVC</sequence>
<comment type="function">
    <text evidence="1">VSG forms a coat on the surface of the parasite. The trypanosome evades the immune response of the host by expressing a series of antigenically distinct VSGs from an estimated 1000 VSG genes.</text>
</comment>
<reference evidence="11" key="1">
    <citation type="submission" date="2016-12" db="EMBL/GenBank/DDBJ databases">
        <title>Extending the VSGnome of Trypanosoma brucei strain TREU927.</title>
        <authorList>
            <person name="Cross G.A."/>
        </authorList>
    </citation>
    <scope>NUCLEOTIDE SEQUENCE</scope>
    <source>
        <strain evidence="11">Tb927.99.161</strain>
    </source>
</reference>
<evidence type="ECO:0000256" key="1">
    <source>
        <dbReference type="ARBA" id="ARBA00002523"/>
    </source>
</evidence>
<keyword evidence="8" id="KW-0812">Transmembrane</keyword>
<dbReference type="SUPFAM" id="SSF58087">
    <property type="entry name" value="Variant surface glycoprotein (N-terminal domain)"/>
    <property type="match status" value="1"/>
</dbReference>
<evidence type="ECO:0000256" key="6">
    <source>
        <dbReference type="ARBA" id="ARBA00023180"/>
    </source>
</evidence>
<organism evidence="11">
    <name type="scientific">Trypanosoma brucei</name>
    <dbReference type="NCBI Taxonomy" id="5691"/>
    <lineage>
        <taxon>Eukaryota</taxon>
        <taxon>Discoba</taxon>
        <taxon>Euglenozoa</taxon>
        <taxon>Kinetoplastea</taxon>
        <taxon>Metakinetoplastina</taxon>
        <taxon>Trypanosomatida</taxon>
        <taxon>Trypanosomatidae</taxon>
        <taxon>Trypanosoma</taxon>
    </lineage>
</organism>
<dbReference type="VEuPathDB" id="TriTrypDB:Tb927.9.18050"/>
<feature type="transmembrane region" description="Helical" evidence="8">
    <location>
        <begin position="486"/>
        <end position="506"/>
    </location>
</feature>
<keyword evidence="4" id="KW-0336">GPI-anchor</keyword>
<evidence type="ECO:0000256" key="7">
    <source>
        <dbReference type="ARBA" id="ARBA00023288"/>
    </source>
</evidence>
<dbReference type="GO" id="GO:0005886">
    <property type="term" value="C:plasma membrane"/>
    <property type="evidence" value="ECO:0007669"/>
    <property type="project" value="UniProtKB-SubCell"/>
</dbReference>
<evidence type="ECO:0000256" key="9">
    <source>
        <dbReference type="SAM" id="SignalP"/>
    </source>
</evidence>
<keyword evidence="6" id="KW-0325">Glycoprotein</keyword>
<feature type="signal peptide" evidence="9">
    <location>
        <begin position="1"/>
        <end position="20"/>
    </location>
</feature>
<keyword evidence="8" id="KW-1133">Transmembrane helix</keyword>
<feature type="chain" id="PRO_5012595125" evidence="9">
    <location>
        <begin position="21"/>
        <end position="518"/>
    </location>
</feature>
<evidence type="ECO:0000256" key="4">
    <source>
        <dbReference type="ARBA" id="ARBA00022622"/>
    </source>
</evidence>
<evidence type="ECO:0000313" key="11">
    <source>
        <dbReference type="EMBL" id="ARB50555.1"/>
    </source>
</evidence>
<evidence type="ECO:0000256" key="3">
    <source>
        <dbReference type="ARBA" id="ARBA00022475"/>
    </source>
</evidence>
<dbReference type="VEuPathDB" id="TriTrypDB:Tb1125.Tb11.v5.0137"/>
<keyword evidence="9" id="KW-0732">Signal</keyword>
<dbReference type="EMBL" id="KY404304">
    <property type="protein sequence ID" value="ARB50555.1"/>
    <property type="molecule type" value="Genomic_DNA"/>
</dbReference>
<dbReference type="Pfam" id="PF10659">
    <property type="entry name" value="Trypan_glycop_C"/>
    <property type="match status" value="1"/>
</dbReference>
<dbReference type="InterPro" id="IPR019609">
    <property type="entry name" value="Variant_surf_glycoprt_trypan_C"/>
</dbReference>
<evidence type="ECO:0000256" key="2">
    <source>
        <dbReference type="ARBA" id="ARBA00004609"/>
    </source>
</evidence>
<protein>
    <submittedName>
        <fullName evidence="11">Variant surface glycoprotein</fullName>
    </submittedName>
</protein>
<evidence type="ECO:0000259" key="10">
    <source>
        <dbReference type="Pfam" id="PF10659"/>
    </source>
</evidence>
<accession>A0A1V0FZ45</accession>
<dbReference type="GO" id="GO:0098552">
    <property type="term" value="C:side of membrane"/>
    <property type="evidence" value="ECO:0007669"/>
    <property type="project" value="UniProtKB-KW"/>
</dbReference>
<evidence type="ECO:0000256" key="5">
    <source>
        <dbReference type="ARBA" id="ARBA00023136"/>
    </source>
</evidence>
<dbReference type="AlphaFoldDB" id="A0A1V0FZ45"/>
<keyword evidence="7" id="KW-0449">Lipoprotein</keyword>
<evidence type="ECO:0000256" key="8">
    <source>
        <dbReference type="SAM" id="Phobius"/>
    </source>
</evidence>
<proteinExistence type="predicted"/>
<keyword evidence="5 8" id="KW-0472">Membrane</keyword>
<keyword evidence="3" id="KW-1003">Cell membrane</keyword>
<dbReference type="VEuPathDB" id="TriTrypDB:Tb427_000569300"/>
<feature type="domain" description="Trypanosome variant surface glycoprotein C-terminal" evidence="10">
    <location>
        <begin position="445"/>
        <end position="497"/>
    </location>
</feature>
<name>A0A1V0FZ45_9TRYP</name>